<keyword evidence="2" id="KW-1185">Reference proteome</keyword>
<comment type="caution">
    <text evidence="1">The sequence shown here is derived from an EMBL/GenBank/DDBJ whole genome shotgun (WGS) entry which is preliminary data.</text>
</comment>
<evidence type="ECO:0000313" key="2">
    <source>
        <dbReference type="Proteomes" id="UP000789901"/>
    </source>
</evidence>
<protein>
    <submittedName>
        <fullName evidence="1">19276_t:CDS:1</fullName>
    </submittedName>
</protein>
<feature type="non-terminal residue" evidence="1">
    <location>
        <position position="1"/>
    </location>
</feature>
<sequence>VVPMRSDNKIKEFEKEFQDTVESDRRKVEEPTRGTVKVNDINKKYKAGYKVKKKENKRAKIEIELLITYLKLAKMDYANGIEELKLEVKSKKMDIKLLIKS</sequence>
<reference evidence="1 2" key="1">
    <citation type="submission" date="2021-06" db="EMBL/GenBank/DDBJ databases">
        <authorList>
            <person name="Kallberg Y."/>
            <person name="Tangrot J."/>
            <person name="Rosling A."/>
        </authorList>
    </citation>
    <scope>NUCLEOTIDE SEQUENCE [LARGE SCALE GENOMIC DNA]</scope>
    <source>
        <strain evidence="1 2">120-4 pot B 10/14</strain>
    </source>
</reference>
<dbReference type="Proteomes" id="UP000789901">
    <property type="component" value="Unassembled WGS sequence"/>
</dbReference>
<gene>
    <name evidence="1" type="ORF">GMARGA_LOCUS21727</name>
</gene>
<evidence type="ECO:0000313" key="1">
    <source>
        <dbReference type="EMBL" id="CAG8794147.1"/>
    </source>
</evidence>
<accession>A0ABN7VQW5</accession>
<proteinExistence type="predicted"/>
<dbReference type="EMBL" id="CAJVQB010020326">
    <property type="protein sequence ID" value="CAG8794147.1"/>
    <property type="molecule type" value="Genomic_DNA"/>
</dbReference>
<organism evidence="1 2">
    <name type="scientific">Gigaspora margarita</name>
    <dbReference type="NCBI Taxonomy" id="4874"/>
    <lineage>
        <taxon>Eukaryota</taxon>
        <taxon>Fungi</taxon>
        <taxon>Fungi incertae sedis</taxon>
        <taxon>Mucoromycota</taxon>
        <taxon>Glomeromycotina</taxon>
        <taxon>Glomeromycetes</taxon>
        <taxon>Diversisporales</taxon>
        <taxon>Gigasporaceae</taxon>
        <taxon>Gigaspora</taxon>
    </lineage>
</organism>
<name>A0ABN7VQW5_GIGMA</name>